<protein>
    <submittedName>
        <fullName evidence="2">Uncharacterized protein</fullName>
    </submittedName>
</protein>
<reference evidence="2 3" key="1">
    <citation type="submission" date="2020-02" db="EMBL/GenBank/DDBJ databases">
        <authorList>
            <person name="Ferguson B K."/>
        </authorList>
    </citation>
    <scope>NUCLEOTIDE SEQUENCE [LARGE SCALE GENOMIC DNA]</scope>
</reference>
<accession>A0A6H5GE12</accession>
<dbReference type="AlphaFoldDB" id="A0A6H5GE12"/>
<gene>
    <name evidence="2" type="ORF">NTEN_LOCUS7373</name>
</gene>
<dbReference type="EMBL" id="CADCXU010011155">
    <property type="protein sequence ID" value="CAB0001586.1"/>
    <property type="molecule type" value="Genomic_DNA"/>
</dbReference>
<evidence type="ECO:0000256" key="1">
    <source>
        <dbReference type="SAM" id="MobiDB-lite"/>
    </source>
</evidence>
<dbReference type="Proteomes" id="UP000479000">
    <property type="component" value="Unassembled WGS sequence"/>
</dbReference>
<evidence type="ECO:0000313" key="3">
    <source>
        <dbReference type="Proteomes" id="UP000479000"/>
    </source>
</evidence>
<feature type="region of interest" description="Disordered" evidence="1">
    <location>
        <begin position="52"/>
        <end position="71"/>
    </location>
</feature>
<proteinExistence type="predicted"/>
<organism evidence="2 3">
    <name type="scientific">Nesidiocoris tenuis</name>
    <dbReference type="NCBI Taxonomy" id="355587"/>
    <lineage>
        <taxon>Eukaryota</taxon>
        <taxon>Metazoa</taxon>
        <taxon>Ecdysozoa</taxon>
        <taxon>Arthropoda</taxon>
        <taxon>Hexapoda</taxon>
        <taxon>Insecta</taxon>
        <taxon>Pterygota</taxon>
        <taxon>Neoptera</taxon>
        <taxon>Paraneoptera</taxon>
        <taxon>Hemiptera</taxon>
        <taxon>Heteroptera</taxon>
        <taxon>Panheteroptera</taxon>
        <taxon>Cimicomorpha</taxon>
        <taxon>Miridae</taxon>
        <taxon>Dicyphina</taxon>
        <taxon>Nesidiocoris</taxon>
    </lineage>
</organism>
<feature type="region of interest" description="Disordered" evidence="1">
    <location>
        <begin position="1"/>
        <end position="29"/>
    </location>
</feature>
<keyword evidence="3" id="KW-1185">Reference proteome</keyword>
<name>A0A6H5GE12_9HEMI</name>
<evidence type="ECO:0000313" key="2">
    <source>
        <dbReference type="EMBL" id="CAB0001586.1"/>
    </source>
</evidence>
<sequence>MSKGSWKADNPCKVGGGEVDAPGETRWPEVVDPVPRVGEVVDLHGRIRTCRRCRAPSGPPGESVPQRSSRRESCATAVLAANFSRRLRGALTPRRKGVIALWAVRRDQLGNARLSSCSGEIDLPVLQWAVTIV</sequence>